<organism evidence="2 3">
    <name type="scientific">Lophiotrema nucula</name>
    <dbReference type="NCBI Taxonomy" id="690887"/>
    <lineage>
        <taxon>Eukaryota</taxon>
        <taxon>Fungi</taxon>
        <taxon>Dikarya</taxon>
        <taxon>Ascomycota</taxon>
        <taxon>Pezizomycotina</taxon>
        <taxon>Dothideomycetes</taxon>
        <taxon>Pleosporomycetidae</taxon>
        <taxon>Pleosporales</taxon>
        <taxon>Lophiotremataceae</taxon>
        <taxon>Lophiotrema</taxon>
    </lineage>
</organism>
<keyword evidence="1" id="KW-1133">Transmembrane helix</keyword>
<evidence type="ECO:0000313" key="3">
    <source>
        <dbReference type="Proteomes" id="UP000799770"/>
    </source>
</evidence>
<evidence type="ECO:0000313" key="2">
    <source>
        <dbReference type="EMBL" id="KAF2122845.1"/>
    </source>
</evidence>
<reference evidence="2" key="1">
    <citation type="journal article" date="2020" name="Stud. Mycol.">
        <title>101 Dothideomycetes genomes: a test case for predicting lifestyles and emergence of pathogens.</title>
        <authorList>
            <person name="Haridas S."/>
            <person name="Albert R."/>
            <person name="Binder M."/>
            <person name="Bloem J."/>
            <person name="Labutti K."/>
            <person name="Salamov A."/>
            <person name="Andreopoulos B."/>
            <person name="Baker S."/>
            <person name="Barry K."/>
            <person name="Bills G."/>
            <person name="Bluhm B."/>
            <person name="Cannon C."/>
            <person name="Castanera R."/>
            <person name="Culley D."/>
            <person name="Daum C."/>
            <person name="Ezra D."/>
            <person name="Gonzalez J."/>
            <person name="Henrissat B."/>
            <person name="Kuo A."/>
            <person name="Liang C."/>
            <person name="Lipzen A."/>
            <person name="Lutzoni F."/>
            <person name="Magnuson J."/>
            <person name="Mondo S."/>
            <person name="Nolan M."/>
            <person name="Ohm R."/>
            <person name="Pangilinan J."/>
            <person name="Park H.-J."/>
            <person name="Ramirez L."/>
            <person name="Alfaro M."/>
            <person name="Sun H."/>
            <person name="Tritt A."/>
            <person name="Yoshinaga Y."/>
            <person name="Zwiers L.-H."/>
            <person name="Turgeon B."/>
            <person name="Goodwin S."/>
            <person name="Spatafora J."/>
            <person name="Crous P."/>
            <person name="Grigoriev I."/>
        </authorList>
    </citation>
    <scope>NUCLEOTIDE SEQUENCE</scope>
    <source>
        <strain evidence="2">CBS 627.86</strain>
    </source>
</reference>
<dbReference type="AlphaFoldDB" id="A0A6A5ZUT6"/>
<keyword evidence="3" id="KW-1185">Reference proteome</keyword>
<accession>A0A6A5ZUT6</accession>
<dbReference type="EMBL" id="ML977310">
    <property type="protein sequence ID" value="KAF2122845.1"/>
    <property type="molecule type" value="Genomic_DNA"/>
</dbReference>
<protein>
    <submittedName>
        <fullName evidence="2">Uncharacterized protein</fullName>
    </submittedName>
</protein>
<feature type="transmembrane region" description="Helical" evidence="1">
    <location>
        <begin position="37"/>
        <end position="57"/>
    </location>
</feature>
<proteinExistence type="predicted"/>
<name>A0A6A5ZUT6_9PLEO</name>
<evidence type="ECO:0000256" key="1">
    <source>
        <dbReference type="SAM" id="Phobius"/>
    </source>
</evidence>
<keyword evidence="1" id="KW-0472">Membrane</keyword>
<keyword evidence="1" id="KW-0812">Transmembrane</keyword>
<sequence>MVISDRALSIPTIQITAAKWYVLTLYLKRGLGDNSRFIAAISVWTLITSLLLPLFSFSHRFTKEQHVSQKRIQYLLLRRRLVPSIARSY</sequence>
<gene>
    <name evidence="2" type="ORF">BDV96DRAFT_561498</name>
</gene>
<dbReference type="Proteomes" id="UP000799770">
    <property type="component" value="Unassembled WGS sequence"/>
</dbReference>